<dbReference type="AlphaFoldDB" id="A0A3B9L040"/>
<comment type="caution">
    <text evidence="1">The sequence shown here is derived from an EMBL/GenBank/DDBJ whole genome shotgun (WGS) entry which is preliminary data.</text>
</comment>
<dbReference type="Pfam" id="PF07277">
    <property type="entry name" value="SapC"/>
    <property type="match status" value="1"/>
</dbReference>
<dbReference type="EMBL" id="DMBR01000209">
    <property type="protein sequence ID" value="HAE94281.1"/>
    <property type="molecule type" value="Genomic_DNA"/>
</dbReference>
<reference evidence="1 2" key="1">
    <citation type="journal article" date="2018" name="Nat. Biotechnol.">
        <title>A standardized bacterial taxonomy based on genome phylogeny substantially revises the tree of life.</title>
        <authorList>
            <person name="Parks D.H."/>
            <person name="Chuvochina M."/>
            <person name="Waite D.W."/>
            <person name="Rinke C."/>
            <person name="Skarshewski A."/>
            <person name="Chaumeil P.A."/>
            <person name="Hugenholtz P."/>
        </authorList>
    </citation>
    <scope>NUCLEOTIDE SEQUENCE [LARGE SCALE GENOMIC DNA]</scope>
    <source>
        <strain evidence="1">UBA8557</strain>
    </source>
</reference>
<dbReference type="InterPro" id="IPR010836">
    <property type="entry name" value="SapC"/>
</dbReference>
<feature type="non-terminal residue" evidence="1">
    <location>
        <position position="56"/>
    </location>
</feature>
<sequence>MANTALLNNIDHADLKIVTRRGAEFGDSVNQVAVYPTEFSELQRDYPIFFRKDEAG</sequence>
<dbReference type="Proteomes" id="UP000259173">
    <property type="component" value="Unassembled WGS sequence"/>
</dbReference>
<protein>
    <submittedName>
        <fullName evidence="1">Peptide ABC transporter permease</fullName>
    </submittedName>
</protein>
<name>A0A3B9L040_9PROT</name>
<organism evidence="1 2">
    <name type="scientific">Hyphomonas atlantica</name>
    <dbReference type="NCBI Taxonomy" id="1280948"/>
    <lineage>
        <taxon>Bacteria</taxon>
        <taxon>Pseudomonadati</taxon>
        <taxon>Pseudomonadota</taxon>
        <taxon>Alphaproteobacteria</taxon>
        <taxon>Hyphomonadales</taxon>
        <taxon>Hyphomonadaceae</taxon>
        <taxon>Hyphomonas</taxon>
    </lineage>
</organism>
<evidence type="ECO:0000313" key="1">
    <source>
        <dbReference type="EMBL" id="HAE94281.1"/>
    </source>
</evidence>
<accession>A0A3B9L040</accession>
<proteinExistence type="predicted"/>
<evidence type="ECO:0000313" key="2">
    <source>
        <dbReference type="Proteomes" id="UP000259173"/>
    </source>
</evidence>
<gene>
    <name evidence="1" type="ORF">DCG65_06955</name>
</gene>